<evidence type="ECO:0000313" key="2">
    <source>
        <dbReference type="EMBL" id="AHF24240.1"/>
    </source>
</evidence>
<evidence type="ECO:0000256" key="1">
    <source>
        <dbReference type="SAM" id="Phobius"/>
    </source>
</evidence>
<organism evidence="2">
    <name type="scientific">uncultured bacterium Contig224</name>
    <dbReference type="NCBI Taxonomy" id="1393538"/>
    <lineage>
        <taxon>Bacteria</taxon>
        <taxon>environmental samples</taxon>
    </lineage>
</organism>
<dbReference type="AlphaFoldDB" id="W0FMM4"/>
<protein>
    <submittedName>
        <fullName evidence="2">Uncharacterized protein</fullName>
    </submittedName>
</protein>
<accession>W0FMM4</accession>
<feature type="transmembrane region" description="Helical" evidence="1">
    <location>
        <begin position="9"/>
        <end position="31"/>
    </location>
</feature>
<dbReference type="EMBL" id="KC246788">
    <property type="protein sequence ID" value="AHF24240.1"/>
    <property type="molecule type" value="Genomic_DNA"/>
</dbReference>
<feature type="transmembrane region" description="Helical" evidence="1">
    <location>
        <begin position="51"/>
        <end position="70"/>
    </location>
</feature>
<reference evidence="2" key="1">
    <citation type="journal article" date="2013" name="PLoS ONE">
        <title>Metagenomic insights into the carbohydrate-active enzymes carried by the microorganisms adhering to solid digesta in the rumen of cows.</title>
        <authorList>
            <person name="Wang L."/>
            <person name="Hatem A."/>
            <person name="Catalyurek U.V."/>
            <person name="Morrison M."/>
            <person name="Yu Z."/>
        </authorList>
    </citation>
    <scope>NUCLEOTIDE SEQUENCE</scope>
</reference>
<feature type="transmembrane region" description="Helical" evidence="1">
    <location>
        <begin position="77"/>
        <end position="101"/>
    </location>
</feature>
<name>W0FMM4_9BACT</name>
<keyword evidence="1" id="KW-0812">Transmembrane</keyword>
<feature type="transmembrane region" description="Helical" evidence="1">
    <location>
        <begin position="113"/>
        <end position="133"/>
    </location>
</feature>
<proteinExistence type="predicted"/>
<sequence length="146" mass="15734">MDKQKAQIWIARVLVTAVFAINVQCAIQFIAWPESYTYAYQLSGASAEAVVRGYGICFLMWNATYPPVIAAPHRYRVLFIVVIAQQLIGLVGESLLLASLGQAAGLGTLAASITRFIIFDGAGAVLLVIAFALTMRAARSLKEPAE</sequence>
<keyword evidence="1" id="KW-1133">Transmembrane helix</keyword>
<keyword evidence="1" id="KW-0472">Membrane</keyword>